<dbReference type="PANTHER" id="PTHR45348">
    <property type="entry name" value="HYPOTHETICAL OXIDOREDUCTASE (EUROFUNG)"/>
    <property type="match status" value="1"/>
</dbReference>
<evidence type="ECO:0000256" key="2">
    <source>
        <dbReference type="ARBA" id="ARBA00023002"/>
    </source>
</evidence>
<dbReference type="SUPFAM" id="SSF50129">
    <property type="entry name" value="GroES-like"/>
    <property type="match status" value="1"/>
</dbReference>
<dbReference type="SMART" id="SM00829">
    <property type="entry name" value="PKS_ER"/>
    <property type="match status" value="1"/>
</dbReference>
<dbReference type="InterPro" id="IPR020843">
    <property type="entry name" value="ER"/>
</dbReference>
<dbReference type="InterPro" id="IPR047122">
    <property type="entry name" value="Trans-enoyl_RdTase-like"/>
</dbReference>
<dbReference type="Proteomes" id="UP000481288">
    <property type="component" value="Unassembled WGS sequence"/>
</dbReference>
<dbReference type="CDD" id="cd08249">
    <property type="entry name" value="enoyl_reductase_like"/>
    <property type="match status" value="1"/>
</dbReference>
<comment type="caution">
    <text evidence="4">The sequence shown here is derived from an EMBL/GenBank/DDBJ whole genome shotgun (WGS) entry which is preliminary data.</text>
</comment>
<keyword evidence="5" id="KW-1185">Reference proteome</keyword>
<reference evidence="4 5" key="1">
    <citation type="submission" date="2018-05" db="EMBL/GenBank/DDBJ databases">
        <title>Whole genome sequencing for identification of molecular markers to develop diagnostic detection tools for the regulated plant pathogen Lachnellula willkommii.</title>
        <authorList>
            <person name="Giroux E."/>
            <person name="Bilodeau G."/>
        </authorList>
    </citation>
    <scope>NUCLEOTIDE SEQUENCE [LARGE SCALE GENOMIC DNA]</scope>
    <source>
        <strain evidence="4 5">CBS 625.97</strain>
    </source>
</reference>
<dbReference type="Gene3D" id="3.90.180.10">
    <property type="entry name" value="Medium-chain alcohol dehydrogenases, catalytic domain"/>
    <property type="match status" value="1"/>
</dbReference>
<dbReference type="InterPro" id="IPR011032">
    <property type="entry name" value="GroES-like_sf"/>
</dbReference>
<dbReference type="GO" id="GO:0016651">
    <property type="term" value="F:oxidoreductase activity, acting on NAD(P)H"/>
    <property type="evidence" value="ECO:0007669"/>
    <property type="project" value="InterPro"/>
</dbReference>
<evidence type="ECO:0000313" key="5">
    <source>
        <dbReference type="Proteomes" id="UP000481288"/>
    </source>
</evidence>
<dbReference type="PANTHER" id="PTHR45348:SF2">
    <property type="entry name" value="ZINC-TYPE ALCOHOL DEHYDROGENASE-LIKE PROTEIN C2E1P3.01"/>
    <property type="match status" value="1"/>
</dbReference>
<comment type="similarity">
    <text evidence="1">Belongs to the zinc-containing alcohol dehydrogenase family.</text>
</comment>
<evidence type="ECO:0000259" key="3">
    <source>
        <dbReference type="SMART" id="SM00829"/>
    </source>
</evidence>
<dbReference type="AlphaFoldDB" id="A0A7D8Z0E5"/>
<dbReference type="InterPro" id="IPR036291">
    <property type="entry name" value="NAD(P)-bd_dom_sf"/>
</dbReference>
<accession>A0A7D8Z0E5</accession>
<name>A0A7D8Z0E5_9HELO</name>
<protein>
    <submittedName>
        <fullName evidence="4">Protein TOXD</fullName>
    </submittedName>
</protein>
<dbReference type="OrthoDB" id="48317at2759"/>
<dbReference type="Gene3D" id="3.40.50.720">
    <property type="entry name" value="NAD(P)-binding Rossmann-like Domain"/>
    <property type="match status" value="1"/>
</dbReference>
<sequence length="349" mass="37734">MSSNKAIIVQKLGLAQVVDAPLPKLRDNYILIEVRAIALNPADWKHIDYLSLLGNWCGLDYAGVVVEVGSAATKPFKKGDKICGACHGGNTVYLEDGSFAKYITAIGDCQIPIPSNLSFEQASTLGAGMITISQALYKWLQLPLPPAVVSPTLPVLIYGGASATGVLAIQYARLSGCQPIIATSSPSNFEFLTELGADYVFDYHNAEACVKEIREVTGDSLTRVLDCIGVEEICFPAMSTTTDGVYCTVSDRPPGEITNPKIRRERVEGYTACGEPYEMMGHRFEINVHDYELGKAFNEINTKLIEDGKIKTHKISTNEGGAGLEGALAGMQLMREGKVSGRKLVYTID</sequence>
<dbReference type="InterPro" id="IPR013154">
    <property type="entry name" value="ADH-like_N"/>
</dbReference>
<keyword evidence="2" id="KW-0560">Oxidoreductase</keyword>
<dbReference type="EMBL" id="QGMG01000103">
    <property type="protein sequence ID" value="TVY57284.1"/>
    <property type="molecule type" value="Genomic_DNA"/>
</dbReference>
<gene>
    <name evidence="4" type="primary">TOXD_4</name>
    <name evidence="4" type="ORF">LCER1_G002083</name>
</gene>
<proteinExistence type="inferred from homology"/>
<dbReference type="SUPFAM" id="SSF51735">
    <property type="entry name" value="NAD(P)-binding Rossmann-fold domains"/>
    <property type="match status" value="1"/>
</dbReference>
<feature type="domain" description="Enoyl reductase (ER)" evidence="3">
    <location>
        <begin position="13"/>
        <end position="345"/>
    </location>
</feature>
<dbReference type="InterPro" id="IPR013149">
    <property type="entry name" value="ADH-like_C"/>
</dbReference>
<organism evidence="4 5">
    <name type="scientific">Lachnellula cervina</name>
    <dbReference type="NCBI Taxonomy" id="1316786"/>
    <lineage>
        <taxon>Eukaryota</taxon>
        <taxon>Fungi</taxon>
        <taxon>Dikarya</taxon>
        <taxon>Ascomycota</taxon>
        <taxon>Pezizomycotina</taxon>
        <taxon>Leotiomycetes</taxon>
        <taxon>Helotiales</taxon>
        <taxon>Lachnaceae</taxon>
        <taxon>Lachnellula</taxon>
    </lineage>
</organism>
<evidence type="ECO:0000313" key="4">
    <source>
        <dbReference type="EMBL" id="TVY57284.1"/>
    </source>
</evidence>
<evidence type="ECO:0000256" key="1">
    <source>
        <dbReference type="ARBA" id="ARBA00008072"/>
    </source>
</evidence>
<dbReference type="Pfam" id="PF00107">
    <property type="entry name" value="ADH_zinc_N"/>
    <property type="match status" value="1"/>
</dbReference>
<dbReference type="Pfam" id="PF08240">
    <property type="entry name" value="ADH_N"/>
    <property type="match status" value="1"/>
</dbReference>